<evidence type="ECO:0000313" key="3">
    <source>
        <dbReference type="Proteomes" id="UP001595799"/>
    </source>
</evidence>
<reference evidence="3" key="1">
    <citation type="journal article" date="2019" name="Int. J. Syst. Evol. Microbiol.">
        <title>The Global Catalogue of Microorganisms (GCM) 10K type strain sequencing project: providing services to taxonomists for standard genome sequencing and annotation.</title>
        <authorList>
            <consortium name="The Broad Institute Genomics Platform"/>
            <consortium name="The Broad Institute Genome Sequencing Center for Infectious Disease"/>
            <person name="Wu L."/>
            <person name="Ma J."/>
        </authorList>
    </citation>
    <scope>NUCLEOTIDE SEQUENCE [LARGE SCALE GENOMIC DNA]</scope>
    <source>
        <strain evidence="3">CECT 8472</strain>
    </source>
</reference>
<feature type="domain" description="SnoaL-like" evidence="1">
    <location>
        <begin position="14"/>
        <end position="134"/>
    </location>
</feature>
<comment type="caution">
    <text evidence="2">The sequence shown here is derived from an EMBL/GenBank/DDBJ whole genome shotgun (WGS) entry which is preliminary data.</text>
</comment>
<dbReference type="CDD" id="cd00531">
    <property type="entry name" value="NTF2_like"/>
    <property type="match status" value="1"/>
</dbReference>
<evidence type="ECO:0000313" key="2">
    <source>
        <dbReference type="EMBL" id="MFC4352921.1"/>
    </source>
</evidence>
<dbReference type="Proteomes" id="UP001595799">
    <property type="component" value="Unassembled WGS sequence"/>
</dbReference>
<dbReference type="SUPFAM" id="SSF54427">
    <property type="entry name" value="NTF2-like"/>
    <property type="match status" value="1"/>
</dbReference>
<sequence>MSVATTEASAEQEIRAALDSLLKTVSSKDVDAIMDFYAPDIVAYDAIAALQFKGAEAYGEHWRQCLSMCGELSMEASDIHIATAGDLATSYYLHRCAGVDDKGEEQACWMRATVVWRRQGGSWKIIHDHFSAPFDPESGQALMGLSP</sequence>
<dbReference type="EMBL" id="JBHSCW010000010">
    <property type="protein sequence ID" value="MFC4352921.1"/>
    <property type="molecule type" value="Genomic_DNA"/>
</dbReference>
<dbReference type="InterPro" id="IPR032710">
    <property type="entry name" value="NTF2-like_dom_sf"/>
</dbReference>
<accession>A0ABV8UQQ4</accession>
<name>A0ABV8UQQ4_9PROT</name>
<dbReference type="Gene3D" id="3.10.450.50">
    <property type="match status" value="1"/>
</dbReference>
<dbReference type="InterPro" id="IPR037401">
    <property type="entry name" value="SnoaL-like"/>
</dbReference>
<protein>
    <submittedName>
        <fullName evidence="2">YybH family protein</fullName>
    </submittedName>
</protein>
<organism evidence="2 3">
    <name type="scientific">Fodinicurvata halophila</name>
    <dbReference type="NCBI Taxonomy" id="1419723"/>
    <lineage>
        <taxon>Bacteria</taxon>
        <taxon>Pseudomonadati</taxon>
        <taxon>Pseudomonadota</taxon>
        <taxon>Alphaproteobacteria</taxon>
        <taxon>Rhodospirillales</taxon>
        <taxon>Rhodovibrionaceae</taxon>
        <taxon>Fodinicurvata</taxon>
    </lineage>
</organism>
<keyword evidence="3" id="KW-1185">Reference proteome</keyword>
<dbReference type="Pfam" id="PF13474">
    <property type="entry name" value="SnoaL_3"/>
    <property type="match status" value="1"/>
</dbReference>
<gene>
    <name evidence="2" type="ORF">ACFOW6_15320</name>
</gene>
<evidence type="ECO:0000259" key="1">
    <source>
        <dbReference type="Pfam" id="PF13474"/>
    </source>
</evidence>
<proteinExistence type="predicted"/>
<dbReference type="RefSeq" id="WP_382423298.1">
    <property type="nucleotide sequence ID" value="NZ_JBHSCW010000010.1"/>
</dbReference>